<dbReference type="Proteomes" id="UP000325780">
    <property type="component" value="Unassembled WGS sequence"/>
</dbReference>
<keyword evidence="1" id="KW-0472">Membrane</keyword>
<keyword evidence="1" id="KW-0812">Transmembrane</keyword>
<name>A0A5N6U7P9_ASPAV</name>
<keyword evidence="4" id="KW-1185">Reference proteome</keyword>
<dbReference type="PANTHER" id="PTHR35395">
    <property type="entry name" value="DUF6536 DOMAIN-CONTAINING PROTEIN"/>
    <property type="match status" value="1"/>
</dbReference>
<feature type="domain" description="DUF6536" evidence="2">
    <location>
        <begin position="31"/>
        <end position="182"/>
    </location>
</feature>
<feature type="transmembrane region" description="Helical" evidence="1">
    <location>
        <begin position="325"/>
        <end position="351"/>
    </location>
</feature>
<gene>
    <name evidence="3" type="ORF">BDV25DRAFT_135750</name>
</gene>
<reference evidence="3 4" key="1">
    <citation type="submission" date="2019-04" db="EMBL/GenBank/DDBJ databases">
        <title>Friends and foes A comparative genomics study of 23 Aspergillus species from section Flavi.</title>
        <authorList>
            <consortium name="DOE Joint Genome Institute"/>
            <person name="Kjaerbolling I."/>
            <person name="Vesth T."/>
            <person name="Frisvad J.C."/>
            <person name="Nybo J.L."/>
            <person name="Theobald S."/>
            <person name="Kildgaard S."/>
            <person name="Isbrandt T."/>
            <person name="Kuo A."/>
            <person name="Sato A."/>
            <person name="Lyhne E.K."/>
            <person name="Kogle M.E."/>
            <person name="Wiebenga A."/>
            <person name="Kun R.S."/>
            <person name="Lubbers R.J."/>
            <person name="Makela M.R."/>
            <person name="Barry K."/>
            <person name="Chovatia M."/>
            <person name="Clum A."/>
            <person name="Daum C."/>
            <person name="Haridas S."/>
            <person name="He G."/>
            <person name="LaButti K."/>
            <person name="Lipzen A."/>
            <person name="Mondo S."/>
            <person name="Riley R."/>
            <person name="Salamov A."/>
            <person name="Simmons B.A."/>
            <person name="Magnuson J.K."/>
            <person name="Henrissat B."/>
            <person name="Mortensen U.H."/>
            <person name="Larsen T.O."/>
            <person name="Devries R.P."/>
            <person name="Grigoriev I.V."/>
            <person name="Machida M."/>
            <person name="Baker S.E."/>
            <person name="Andersen M.R."/>
        </authorList>
    </citation>
    <scope>NUCLEOTIDE SEQUENCE [LARGE SCALE GENOMIC DNA]</scope>
    <source>
        <strain evidence="3 4">IBT 18842</strain>
    </source>
</reference>
<evidence type="ECO:0000313" key="4">
    <source>
        <dbReference type="Proteomes" id="UP000325780"/>
    </source>
</evidence>
<keyword evidence="1" id="KW-1133">Transmembrane helix</keyword>
<feature type="transmembrane region" description="Helical" evidence="1">
    <location>
        <begin position="34"/>
        <end position="57"/>
    </location>
</feature>
<feature type="transmembrane region" description="Helical" evidence="1">
    <location>
        <begin position="448"/>
        <end position="468"/>
    </location>
</feature>
<feature type="transmembrane region" description="Helical" evidence="1">
    <location>
        <begin position="591"/>
        <end position="614"/>
    </location>
</feature>
<dbReference type="InterPro" id="IPR046623">
    <property type="entry name" value="DUF6536"/>
</dbReference>
<organism evidence="3 4">
    <name type="scientific">Aspergillus avenaceus</name>
    <dbReference type="NCBI Taxonomy" id="36643"/>
    <lineage>
        <taxon>Eukaryota</taxon>
        <taxon>Fungi</taxon>
        <taxon>Dikarya</taxon>
        <taxon>Ascomycota</taxon>
        <taxon>Pezizomycotina</taxon>
        <taxon>Eurotiomycetes</taxon>
        <taxon>Eurotiomycetidae</taxon>
        <taxon>Eurotiales</taxon>
        <taxon>Aspergillaceae</taxon>
        <taxon>Aspergillus</taxon>
        <taxon>Aspergillus subgen. Circumdati</taxon>
    </lineage>
</organism>
<feature type="transmembrane region" description="Helical" evidence="1">
    <location>
        <begin position="475"/>
        <end position="496"/>
    </location>
</feature>
<accession>A0A5N6U7P9</accession>
<proteinExistence type="predicted"/>
<dbReference type="AlphaFoldDB" id="A0A5N6U7P9"/>
<feature type="transmembrane region" description="Helical" evidence="1">
    <location>
        <begin position="418"/>
        <end position="436"/>
    </location>
</feature>
<protein>
    <recommendedName>
        <fullName evidence="2">DUF6536 domain-containing protein</fullName>
    </recommendedName>
</protein>
<evidence type="ECO:0000313" key="3">
    <source>
        <dbReference type="EMBL" id="KAE8154580.1"/>
    </source>
</evidence>
<dbReference type="EMBL" id="ML742028">
    <property type="protein sequence ID" value="KAE8154580.1"/>
    <property type="molecule type" value="Genomic_DNA"/>
</dbReference>
<dbReference type="OrthoDB" id="5429634at2759"/>
<sequence>MGIAERNESAVLLETDQPQNDNRILKSLTGWRKGVTLCFIASSIVFIFNLTIAIWASRQYPVEDGFGLLQEGSCSRVRYTNIGVHLVINVLSTVLLSSSNYCMQCLSAPSREDVDRAHRKRKWLDIGTMSLRNLTSIGAWRPCLWLLLCMSSLPLHLFYNSTIFTTVTANTYSTLSTTETFLQPDGLTNLNINTTTSRGRTISYIHSKLISHDLEKLDNIACINAYAQNFMTSRGHLVMIVDTQNETFHHYASNMNAVGGQEDQICARDPFAWICGTSKAEDHCNEPCQFRLSSVRDHPETWSPYGKRVKYCLGERLPEQCRLQFSLQMAIVVIVMNGLKAILMLAVLWVIPKSCLITIGDAVASWMMDPDPTTEKMCLLSRDDVQNAPNWPTDPRPFTPTRHPWAAAVSRRRWRTLLTSYTLTIAASLSLLVYEITHILGPKDLKSLWSYSFGAITPITMIGGWNVPETGSAGLLSHVIIANLPQPILSILYFLYNSVITSMLVSAEWNDHAHQYRGLRVSAHPRGFQRTKTFLQLPYRYSVPLMGVSAILHWLGSQCLFFANIRGRHFDADAAMPRYTHVWWLDIMTNVYAPMALALLIVVVGVLSIGLFLLGTFRKYSGGVPLAGNCSAAISAACHPPSGGDSDSLDTSLMMWGKVPASESGDADSGEGFEPEVYHCSFASTVEPPVPGELYS</sequence>
<evidence type="ECO:0000259" key="2">
    <source>
        <dbReference type="Pfam" id="PF20163"/>
    </source>
</evidence>
<dbReference type="Pfam" id="PF20163">
    <property type="entry name" value="DUF6536"/>
    <property type="match status" value="1"/>
</dbReference>
<evidence type="ECO:0000256" key="1">
    <source>
        <dbReference type="SAM" id="Phobius"/>
    </source>
</evidence>
<dbReference type="PANTHER" id="PTHR35395:SF1">
    <property type="entry name" value="DUF6536 DOMAIN-CONTAINING PROTEIN"/>
    <property type="match status" value="1"/>
</dbReference>